<dbReference type="Proteomes" id="UP000245535">
    <property type="component" value="Unassembled WGS sequence"/>
</dbReference>
<evidence type="ECO:0000313" key="1">
    <source>
        <dbReference type="EMBL" id="PWJ41871.1"/>
    </source>
</evidence>
<accession>A0A315Z8P6</accession>
<dbReference type="RefSeq" id="WP_109618289.1">
    <property type="nucleotide sequence ID" value="NZ_QGDO01000003.1"/>
</dbReference>
<dbReference type="EMBL" id="QGDO01000003">
    <property type="protein sequence ID" value="PWJ41871.1"/>
    <property type="molecule type" value="Genomic_DNA"/>
</dbReference>
<dbReference type="Gene3D" id="2.60.120.260">
    <property type="entry name" value="Galactose-binding domain-like"/>
    <property type="match status" value="1"/>
</dbReference>
<gene>
    <name evidence="1" type="ORF">BC781_103121</name>
</gene>
<evidence type="ECO:0000313" key="2">
    <source>
        <dbReference type="Proteomes" id="UP000245535"/>
    </source>
</evidence>
<proteinExistence type="predicted"/>
<protein>
    <submittedName>
        <fullName evidence="1">Uncharacterized protein</fullName>
    </submittedName>
</protein>
<name>A0A315Z8P6_SEDFL</name>
<keyword evidence="2" id="KW-1185">Reference proteome</keyword>
<dbReference type="OrthoDB" id="1491125at2"/>
<comment type="caution">
    <text evidence="1">The sequence shown here is derived from an EMBL/GenBank/DDBJ whole genome shotgun (WGS) entry which is preliminary data.</text>
</comment>
<organism evidence="1 2">
    <name type="scientific">Sediminitomix flava</name>
    <dbReference type="NCBI Taxonomy" id="379075"/>
    <lineage>
        <taxon>Bacteria</taxon>
        <taxon>Pseudomonadati</taxon>
        <taxon>Bacteroidota</taxon>
        <taxon>Cytophagia</taxon>
        <taxon>Cytophagales</taxon>
        <taxon>Flammeovirgaceae</taxon>
        <taxon>Sediminitomix</taxon>
    </lineage>
</organism>
<dbReference type="AlphaFoldDB" id="A0A315Z8P6"/>
<sequence length="389" mass="45205">MKILQYSIYIIFQLLFISSVYAQNLVPNASFESFKEEAIGQSLLENASYWENANQLKPGKYYGTPDHMFLNDKYDLKKLQSTFYPQDGKSAMGLITYMQRVSNYREYGEVKLLQPLQEGEAYRFTFYVNGGNKTTFGNIVTNGLGVSFTKDRLQQYVHEPLEVIPHFSIEDILYTTQWQKVTFDFIAEENYQYLTIGNFKFDHDLDIKYLFYDIDPQAYVFVDQVSLFHIPKDELSEDVKIIAQEKPAEESEQTAVVEEVVVAKVEEEKPKEKDDPLKGRELEEQYTFELDSDEFFVRLWDDKTEDGDIVSLLFNGKWVLKDYTLREKKKLKVDLKYEEGKENVLVMFAHSLGDTPPCTAAILISSKNKAKVRRMHSDLGTCGAIRFTR</sequence>
<reference evidence="1 2" key="1">
    <citation type="submission" date="2018-03" db="EMBL/GenBank/DDBJ databases">
        <title>Genomic Encyclopedia of Archaeal and Bacterial Type Strains, Phase II (KMG-II): from individual species to whole genera.</title>
        <authorList>
            <person name="Goeker M."/>
        </authorList>
    </citation>
    <scope>NUCLEOTIDE SEQUENCE [LARGE SCALE GENOMIC DNA]</scope>
    <source>
        <strain evidence="1 2">DSM 28229</strain>
    </source>
</reference>